<dbReference type="FunFam" id="2.60.40.10:FF:000425">
    <property type="entry name" value="Myosin light chain kinase"/>
    <property type="match status" value="1"/>
</dbReference>
<evidence type="ECO:0000256" key="4">
    <source>
        <dbReference type="SAM" id="Coils"/>
    </source>
</evidence>
<feature type="region of interest" description="Disordered" evidence="5">
    <location>
        <begin position="567"/>
        <end position="600"/>
    </location>
</feature>
<reference evidence="7 8" key="1">
    <citation type="submission" date="2019-09" db="EMBL/GenBank/DDBJ databases">
        <title>Bird 10,000 Genomes (B10K) Project - Family phase.</title>
        <authorList>
            <person name="Zhang G."/>
        </authorList>
    </citation>
    <scope>NUCLEOTIDE SEQUENCE [LARGE SCALE GENOMIC DNA]</scope>
    <source>
        <strain evidence="7">B10K-DU-002-13</strain>
        <tissue evidence="7">Muscle</tissue>
    </source>
</reference>
<feature type="coiled-coil region" evidence="4">
    <location>
        <begin position="394"/>
        <end position="446"/>
    </location>
</feature>
<evidence type="ECO:0000259" key="6">
    <source>
        <dbReference type="PROSITE" id="PS50835"/>
    </source>
</evidence>
<feature type="domain" description="Ig-like" evidence="6">
    <location>
        <begin position="601"/>
        <end position="689"/>
    </location>
</feature>
<organism evidence="7 8">
    <name type="scientific">Himantopus himantopus</name>
    <name type="common">Black-winged stilt</name>
    <name type="synonym">Charadrius himantopus</name>
    <dbReference type="NCBI Taxonomy" id="225398"/>
    <lineage>
        <taxon>Eukaryota</taxon>
        <taxon>Metazoa</taxon>
        <taxon>Chordata</taxon>
        <taxon>Craniata</taxon>
        <taxon>Vertebrata</taxon>
        <taxon>Euteleostomi</taxon>
        <taxon>Archelosauria</taxon>
        <taxon>Archosauria</taxon>
        <taxon>Dinosauria</taxon>
        <taxon>Saurischia</taxon>
        <taxon>Theropoda</taxon>
        <taxon>Coelurosauria</taxon>
        <taxon>Aves</taxon>
        <taxon>Neognathae</taxon>
        <taxon>Neoaves</taxon>
        <taxon>Charadriiformes</taxon>
        <taxon>Recurvirostridae</taxon>
        <taxon>Himantopus</taxon>
    </lineage>
</organism>
<keyword evidence="3" id="KW-0393">Immunoglobulin domain</keyword>
<evidence type="ECO:0000256" key="3">
    <source>
        <dbReference type="ARBA" id="ARBA00023319"/>
    </source>
</evidence>
<feature type="region of interest" description="Disordered" evidence="5">
    <location>
        <begin position="277"/>
        <end position="298"/>
    </location>
</feature>
<dbReference type="EMBL" id="VXBK01012007">
    <property type="protein sequence ID" value="NXN76775.1"/>
    <property type="molecule type" value="Genomic_DNA"/>
</dbReference>
<comment type="subcellular location">
    <subcellularLocation>
        <location evidence="1">Cytoplasm</location>
    </subcellularLocation>
</comment>
<dbReference type="Gene3D" id="2.60.40.10">
    <property type="entry name" value="Immunoglobulins"/>
    <property type="match status" value="1"/>
</dbReference>
<dbReference type="GO" id="GO:0008053">
    <property type="term" value="P:mitochondrial fusion"/>
    <property type="evidence" value="ECO:0007669"/>
    <property type="project" value="TreeGrafter"/>
</dbReference>
<feature type="coiled-coil region" evidence="4">
    <location>
        <begin position="100"/>
        <end position="157"/>
    </location>
</feature>
<keyword evidence="2" id="KW-0963">Cytoplasm</keyword>
<dbReference type="InterPro" id="IPR003599">
    <property type="entry name" value="Ig_sub"/>
</dbReference>
<dbReference type="AlphaFoldDB" id="A0A7L1LP89"/>
<dbReference type="InterPro" id="IPR007110">
    <property type="entry name" value="Ig-like_dom"/>
</dbReference>
<keyword evidence="8" id="KW-1185">Reference proteome</keyword>
<dbReference type="PROSITE" id="PS50835">
    <property type="entry name" value="IG_LIKE"/>
    <property type="match status" value="1"/>
</dbReference>
<dbReference type="SMART" id="SM00409">
    <property type="entry name" value="IG"/>
    <property type="match status" value="1"/>
</dbReference>
<comment type="caution">
    <text evidence="7">The sequence shown here is derived from an EMBL/GenBank/DDBJ whole genome shotgun (WGS) entry which is preliminary data.</text>
</comment>
<name>A0A7L1LP89_HIMHI</name>
<keyword evidence="4" id="KW-0175">Coiled coil</keyword>
<dbReference type="PANTHER" id="PTHR21508:SF4">
    <property type="entry name" value="MITOGUARDIN 2"/>
    <property type="match status" value="1"/>
</dbReference>
<dbReference type="InterPro" id="IPR013783">
    <property type="entry name" value="Ig-like_fold"/>
</dbReference>
<proteinExistence type="predicted"/>
<dbReference type="OrthoDB" id="8946843at2759"/>
<dbReference type="PANTHER" id="PTHR21508">
    <property type="entry name" value="MITOGUARDIN"/>
    <property type="match status" value="1"/>
</dbReference>
<feature type="region of interest" description="Disordered" evidence="5">
    <location>
        <begin position="488"/>
        <end position="531"/>
    </location>
</feature>
<evidence type="ECO:0000313" key="8">
    <source>
        <dbReference type="Proteomes" id="UP000571567"/>
    </source>
</evidence>
<accession>A0A7L1LP89</accession>
<gene>
    <name evidence="7" type="primary">Nexn</name>
    <name evidence="7" type="ORF">HIMHIM_R04779</name>
</gene>
<feature type="compositionally biased region" description="Basic and acidic residues" evidence="5">
    <location>
        <begin position="488"/>
        <end position="507"/>
    </location>
</feature>
<evidence type="ECO:0000256" key="1">
    <source>
        <dbReference type="ARBA" id="ARBA00004496"/>
    </source>
</evidence>
<dbReference type="Proteomes" id="UP000571567">
    <property type="component" value="Unassembled WGS sequence"/>
</dbReference>
<dbReference type="SUPFAM" id="SSF48726">
    <property type="entry name" value="Immunoglobulin"/>
    <property type="match status" value="1"/>
</dbReference>
<dbReference type="InterPro" id="IPR013098">
    <property type="entry name" value="Ig_I-set"/>
</dbReference>
<evidence type="ECO:0000256" key="2">
    <source>
        <dbReference type="ARBA" id="ARBA00022490"/>
    </source>
</evidence>
<feature type="region of interest" description="Disordered" evidence="5">
    <location>
        <begin position="38"/>
        <end position="64"/>
    </location>
</feature>
<evidence type="ECO:0000256" key="5">
    <source>
        <dbReference type="SAM" id="MobiDB-lite"/>
    </source>
</evidence>
<feature type="non-terminal residue" evidence="7">
    <location>
        <position position="1"/>
    </location>
</feature>
<dbReference type="GO" id="GO:0005737">
    <property type="term" value="C:cytoplasm"/>
    <property type="evidence" value="ECO:0007669"/>
    <property type="project" value="UniProtKB-SubCell"/>
</dbReference>
<dbReference type="InterPro" id="IPR036179">
    <property type="entry name" value="Ig-like_dom_sf"/>
</dbReference>
<feature type="non-terminal residue" evidence="7">
    <location>
        <position position="694"/>
    </location>
</feature>
<evidence type="ECO:0000313" key="7">
    <source>
        <dbReference type="EMBL" id="NXN76775.1"/>
    </source>
</evidence>
<protein>
    <submittedName>
        <fullName evidence="7">NEXN protein</fullName>
    </submittedName>
</protein>
<sequence>LHFFYIFTKILLSSSKPVQKSYVPKLHKGDVKDKFEAMQKAREERNQRRSRDEKQRRKEQYVREREWNRRKQEMKELLGSDEDDDGKSSKIEKGYVPKLIGTVKGKFAEMEKQRQEEERKRTEEERKRRIEQDMIEKRKIQRELAKKAQEIDDFNNTGTESAAEEGDDSLLVTVVPVKPTRTPGKMKINFENTGKERQDEEMKLKYEEQNQFLKETKCLSFVMVNHSSKNTYELCIYYLRYNYFIFLAQGENEDNETQESLSPGKLKVTFEELERQRQENQRRQAEEEARQRLEEEKRAFEEARQRMINEGGEEESENSVKEFRPGKLRLSFEEIERQRREEEKRKAEEDARRRIEEEKRAFAEARKNMVLDDESPEMFKTVSQESLVPGKLEINFEELLRQKMEEEKKRTEEERRQKLEMEKQEFQQLRQEMGELEEESETFELSKEYEELIKLKRSGSIQAKNLKSKFEKIGQLSQEEIQKKIEEERAKRRAMDEEIREREAEKFQEDDEVDVRPAKKSEAPFTHKVNMKARFEQMARAREEEEQRRIEEQKLLRMQFEQKEIDAALQKKREEEEEEEGSILNGSTCEDEEDQARSGAPWFKKSLKNTSVVDGEPVRFTVKITGEPKPEVTWWFEGEMLQDSEDYQYIERGETYCLYLPETFPEDEGEYMCKAVNNRGTSASTCILTIESKS</sequence>
<dbReference type="Pfam" id="PF07679">
    <property type="entry name" value="I-set"/>
    <property type="match status" value="1"/>
</dbReference>